<dbReference type="GO" id="GO:0016787">
    <property type="term" value="F:hydrolase activity"/>
    <property type="evidence" value="ECO:0007669"/>
    <property type="project" value="UniProtKB-KW"/>
</dbReference>
<gene>
    <name evidence="2" type="ORF">BAU28_03330</name>
</gene>
<protein>
    <submittedName>
        <fullName evidence="2">Metal-dependent hydrolase</fullName>
    </submittedName>
</protein>
<dbReference type="Proteomes" id="UP000182788">
    <property type="component" value="Unassembled WGS sequence"/>
</dbReference>
<proteinExistence type="predicted"/>
<dbReference type="InterPro" id="IPR036866">
    <property type="entry name" value="RibonucZ/Hydroxyglut_hydro"/>
</dbReference>
<name>A0A1J9UHD7_9BACI</name>
<comment type="caution">
    <text evidence="2">The sequence shown here is derived from an EMBL/GenBank/DDBJ whole genome shotgun (WGS) entry which is preliminary data.</text>
</comment>
<dbReference type="SMART" id="SM00849">
    <property type="entry name" value="Lactamase_B"/>
    <property type="match status" value="1"/>
</dbReference>
<dbReference type="InterPro" id="IPR050855">
    <property type="entry name" value="NDM-1-like"/>
</dbReference>
<keyword evidence="2" id="KW-0378">Hydrolase</keyword>
<dbReference type="InterPro" id="IPR001279">
    <property type="entry name" value="Metallo-B-lactamas"/>
</dbReference>
<dbReference type="Gene3D" id="3.60.15.10">
    <property type="entry name" value="Ribonuclease Z/Hydroxyacylglutathione hydrolase-like"/>
    <property type="match status" value="1"/>
</dbReference>
<dbReference type="EMBL" id="MAOI01000090">
    <property type="protein sequence ID" value="OJD76194.1"/>
    <property type="molecule type" value="Genomic_DNA"/>
</dbReference>
<dbReference type="PANTHER" id="PTHR42951">
    <property type="entry name" value="METALLO-BETA-LACTAMASE DOMAIN-CONTAINING"/>
    <property type="match status" value="1"/>
</dbReference>
<accession>A0A1J9UHD7</accession>
<dbReference type="GeneID" id="87593701"/>
<dbReference type="Pfam" id="PF00753">
    <property type="entry name" value="Lactamase_B"/>
    <property type="match status" value="1"/>
</dbReference>
<evidence type="ECO:0000313" key="3">
    <source>
        <dbReference type="Proteomes" id="UP000182788"/>
    </source>
</evidence>
<evidence type="ECO:0000259" key="1">
    <source>
        <dbReference type="SMART" id="SM00849"/>
    </source>
</evidence>
<feature type="domain" description="Metallo-beta-lactamase" evidence="1">
    <location>
        <begin position="19"/>
        <end position="222"/>
    </location>
</feature>
<evidence type="ECO:0000313" key="2">
    <source>
        <dbReference type="EMBL" id="OJD76194.1"/>
    </source>
</evidence>
<sequence length="230" mass="26490">MKIIELPIEFEFNGKKQCIYPSLIILNNELTLVDTGYRNFLPLIEKAIVKHGYEMKNLKNIIITHYDDDHIGSLHDFKVKYPQINVISSEIESNYISGNIKSERSVQAEEMLERMPNEEKEFGEWFIQQLKNVRHISVDKKVYDGQMILNHECQIVATPGHTSGHISLYFPNLDCVITGDAAVQDNRELVIANPNFCLDIEKAEQSLKKIKDLKAESYYCYHGGKLTILN</sequence>
<dbReference type="RefSeq" id="WP_071719765.1">
    <property type="nucleotide sequence ID" value="NZ_CBCSHB010000001.1"/>
</dbReference>
<dbReference type="SUPFAM" id="SSF56281">
    <property type="entry name" value="Metallo-hydrolase/oxidoreductase"/>
    <property type="match status" value="1"/>
</dbReference>
<organism evidence="2 3">
    <name type="scientific">Bacillus paramycoides</name>
    <dbReference type="NCBI Taxonomy" id="2026194"/>
    <lineage>
        <taxon>Bacteria</taxon>
        <taxon>Bacillati</taxon>
        <taxon>Bacillota</taxon>
        <taxon>Bacilli</taxon>
        <taxon>Bacillales</taxon>
        <taxon>Bacillaceae</taxon>
        <taxon>Bacillus</taxon>
        <taxon>Bacillus cereus group</taxon>
    </lineage>
</organism>
<dbReference type="CDD" id="cd07721">
    <property type="entry name" value="yflN-like_MBL-fold"/>
    <property type="match status" value="1"/>
</dbReference>
<dbReference type="PANTHER" id="PTHR42951:SF15">
    <property type="entry name" value="METALLO-BETA-LACTAMASE SUPERFAMILY PROTEIN"/>
    <property type="match status" value="1"/>
</dbReference>
<dbReference type="AlphaFoldDB" id="A0A1J9UHD7"/>
<reference evidence="2 3" key="1">
    <citation type="submission" date="2016-06" db="EMBL/GenBank/DDBJ databases">
        <title>First insights into the genetic diversity and population structure of in the Bacillus cereus group bacteria from diverse marine environments.</title>
        <authorList>
            <person name="Liu Y."/>
            <person name="Lai Q."/>
            <person name="Shao Z."/>
        </authorList>
    </citation>
    <scope>NUCLEOTIDE SEQUENCE [LARGE SCALE GENOMIC DNA]</scope>
    <source>
        <strain evidence="2 3">NH24A2</strain>
    </source>
</reference>